<keyword evidence="11" id="KW-1185">Reference proteome</keyword>
<evidence type="ECO:0000313" key="10">
    <source>
        <dbReference type="EMBL" id="KAJ8316199.1"/>
    </source>
</evidence>
<reference evidence="10 11" key="1">
    <citation type="submission" date="2022-12" db="EMBL/GenBank/DDBJ databases">
        <title>Chromosome-level genome of Tegillarca granosa.</title>
        <authorList>
            <person name="Kim J."/>
        </authorList>
    </citation>
    <scope>NUCLEOTIDE SEQUENCE [LARGE SCALE GENOMIC DNA]</scope>
    <source>
        <strain evidence="10">Teg-2019</strain>
        <tissue evidence="10">Adductor muscle</tissue>
    </source>
</reference>
<feature type="region of interest" description="Disordered" evidence="8">
    <location>
        <begin position="62"/>
        <end position="84"/>
    </location>
</feature>
<feature type="domain" description="C2H2-type" evidence="9">
    <location>
        <begin position="238"/>
        <end position="265"/>
    </location>
</feature>
<keyword evidence="3" id="KW-0677">Repeat</keyword>
<feature type="compositionally biased region" description="Basic and acidic residues" evidence="8">
    <location>
        <begin position="424"/>
        <end position="433"/>
    </location>
</feature>
<feature type="domain" description="C2H2-type" evidence="9">
    <location>
        <begin position="133"/>
        <end position="160"/>
    </location>
</feature>
<feature type="compositionally biased region" description="Basic residues" evidence="8">
    <location>
        <begin position="363"/>
        <end position="372"/>
    </location>
</feature>
<comment type="caution">
    <text evidence="10">The sequence shown here is derived from an EMBL/GenBank/DDBJ whole genome shotgun (WGS) entry which is preliminary data.</text>
</comment>
<keyword evidence="4 7" id="KW-0863">Zinc-finger</keyword>
<evidence type="ECO:0000313" key="11">
    <source>
        <dbReference type="Proteomes" id="UP001217089"/>
    </source>
</evidence>
<dbReference type="PANTHER" id="PTHR16515">
    <property type="entry name" value="PR DOMAIN ZINC FINGER PROTEIN"/>
    <property type="match status" value="1"/>
</dbReference>
<feature type="compositionally biased region" description="Polar residues" evidence="8">
    <location>
        <begin position="386"/>
        <end position="398"/>
    </location>
</feature>
<feature type="compositionally biased region" description="Basic and acidic residues" evidence="8">
    <location>
        <begin position="341"/>
        <end position="362"/>
    </location>
</feature>
<proteinExistence type="predicted"/>
<comment type="subcellular location">
    <subcellularLocation>
        <location evidence="1">Nucleus</location>
    </subcellularLocation>
</comment>
<dbReference type="InterPro" id="IPR050331">
    <property type="entry name" value="Zinc_finger"/>
</dbReference>
<dbReference type="Proteomes" id="UP001217089">
    <property type="component" value="Unassembled WGS sequence"/>
</dbReference>
<dbReference type="EMBL" id="JARBDR010000328">
    <property type="protein sequence ID" value="KAJ8316199.1"/>
    <property type="molecule type" value="Genomic_DNA"/>
</dbReference>
<dbReference type="PANTHER" id="PTHR16515:SF66">
    <property type="entry name" value="C2H2-TYPE DOMAIN-CONTAINING PROTEIN"/>
    <property type="match status" value="1"/>
</dbReference>
<gene>
    <name evidence="10" type="ORF">KUTeg_006213</name>
</gene>
<dbReference type="SUPFAM" id="SSF57667">
    <property type="entry name" value="beta-beta-alpha zinc fingers"/>
    <property type="match status" value="2"/>
</dbReference>
<feature type="region of interest" description="Disordered" evidence="8">
    <location>
        <begin position="275"/>
        <end position="433"/>
    </location>
</feature>
<feature type="compositionally biased region" description="Basic residues" evidence="8">
    <location>
        <begin position="330"/>
        <end position="340"/>
    </location>
</feature>
<dbReference type="Gene3D" id="3.30.160.60">
    <property type="entry name" value="Classic Zinc Finger"/>
    <property type="match status" value="4"/>
</dbReference>
<accession>A0ABQ9FFX6</accession>
<evidence type="ECO:0000256" key="6">
    <source>
        <dbReference type="ARBA" id="ARBA00023242"/>
    </source>
</evidence>
<dbReference type="Pfam" id="PF00096">
    <property type="entry name" value="zf-C2H2"/>
    <property type="match status" value="4"/>
</dbReference>
<keyword evidence="2" id="KW-0479">Metal-binding</keyword>
<keyword evidence="5" id="KW-0862">Zinc</keyword>
<evidence type="ECO:0000256" key="1">
    <source>
        <dbReference type="ARBA" id="ARBA00004123"/>
    </source>
</evidence>
<dbReference type="PROSITE" id="PS00028">
    <property type="entry name" value="ZINC_FINGER_C2H2_1"/>
    <property type="match status" value="4"/>
</dbReference>
<evidence type="ECO:0000259" key="9">
    <source>
        <dbReference type="PROSITE" id="PS50157"/>
    </source>
</evidence>
<sequence>MHGECLSIALSIIKFYTTLYKSNFWKRSYSNMEGNPENMEADLQTKESTFQHTSTMENITAESTEAGLSSPEDNFQTTENNEDEVPENFQEMEDFSSENLDKDQLEAEVQMMFNSIKEEIKKQPPKSASTKKRECDICHRVFTTSSNLTQHKLVHSGIKPHSCDICGRNFAHSGNLSKHRLLHAETKPHGCDVCGNLARHRLVHSETKPYKCETCGKQYTHAYSLSVHTLRHTGNYPFRCDICGKGFVRLSHLTSHAVKHLVGRKGNFNLMNFRTVDGSKGEQNGKVEQGNLDQSGMEADTHGNSADQEDFDSDSFIEPEGEENESKSLTKCKTKTKSKKKIESAVKDDQGIKKKCPSDSRSKSKPKKKFRSAGKVDLDFGPKNQPVVQNFSANSFSGSHPGLQIDTDSLVTHESEPDTYSDNLAEHQKVYKN</sequence>
<feature type="domain" description="C2H2-type" evidence="9">
    <location>
        <begin position="210"/>
        <end position="237"/>
    </location>
</feature>
<evidence type="ECO:0000256" key="8">
    <source>
        <dbReference type="SAM" id="MobiDB-lite"/>
    </source>
</evidence>
<evidence type="ECO:0000256" key="3">
    <source>
        <dbReference type="ARBA" id="ARBA00022737"/>
    </source>
</evidence>
<dbReference type="InterPro" id="IPR013087">
    <property type="entry name" value="Znf_C2H2_type"/>
</dbReference>
<keyword evidence="6" id="KW-0539">Nucleus</keyword>
<dbReference type="SMART" id="SM00355">
    <property type="entry name" value="ZnF_C2H2"/>
    <property type="match status" value="5"/>
</dbReference>
<name>A0ABQ9FFX6_TEGGR</name>
<feature type="compositionally biased region" description="Acidic residues" evidence="8">
    <location>
        <begin position="307"/>
        <end position="323"/>
    </location>
</feature>
<feature type="domain" description="C2H2-type" evidence="9">
    <location>
        <begin position="161"/>
        <end position="188"/>
    </location>
</feature>
<evidence type="ECO:0000256" key="5">
    <source>
        <dbReference type="ARBA" id="ARBA00022833"/>
    </source>
</evidence>
<evidence type="ECO:0000256" key="7">
    <source>
        <dbReference type="PROSITE-ProRule" id="PRU00042"/>
    </source>
</evidence>
<protein>
    <recommendedName>
        <fullName evidence="9">C2H2-type domain-containing protein</fullName>
    </recommendedName>
</protein>
<feature type="compositionally biased region" description="Polar residues" evidence="8">
    <location>
        <begin position="62"/>
        <end position="79"/>
    </location>
</feature>
<dbReference type="InterPro" id="IPR036236">
    <property type="entry name" value="Znf_C2H2_sf"/>
</dbReference>
<evidence type="ECO:0000256" key="2">
    <source>
        <dbReference type="ARBA" id="ARBA00022723"/>
    </source>
</evidence>
<dbReference type="PROSITE" id="PS50157">
    <property type="entry name" value="ZINC_FINGER_C2H2_2"/>
    <property type="match status" value="4"/>
</dbReference>
<organism evidence="10 11">
    <name type="scientific">Tegillarca granosa</name>
    <name type="common">Malaysian cockle</name>
    <name type="synonym">Anadara granosa</name>
    <dbReference type="NCBI Taxonomy" id="220873"/>
    <lineage>
        <taxon>Eukaryota</taxon>
        <taxon>Metazoa</taxon>
        <taxon>Spiralia</taxon>
        <taxon>Lophotrochozoa</taxon>
        <taxon>Mollusca</taxon>
        <taxon>Bivalvia</taxon>
        <taxon>Autobranchia</taxon>
        <taxon>Pteriomorphia</taxon>
        <taxon>Arcoida</taxon>
        <taxon>Arcoidea</taxon>
        <taxon>Arcidae</taxon>
        <taxon>Tegillarca</taxon>
    </lineage>
</organism>
<evidence type="ECO:0000256" key="4">
    <source>
        <dbReference type="ARBA" id="ARBA00022771"/>
    </source>
</evidence>